<feature type="domain" description="Cathepsin propeptide inhibitor" evidence="5">
    <location>
        <begin position="73"/>
        <end position="129"/>
    </location>
</feature>
<evidence type="ECO:0000313" key="9">
    <source>
        <dbReference type="Proteomes" id="UP000659654"/>
    </source>
</evidence>
<dbReference type="Proteomes" id="UP000659654">
    <property type="component" value="Unassembled WGS sequence"/>
</dbReference>
<name>A0A1I7RTM5_BURXY</name>
<dbReference type="Proteomes" id="UP000582659">
    <property type="component" value="Unassembled WGS sequence"/>
</dbReference>
<evidence type="ECO:0000259" key="4">
    <source>
        <dbReference type="SMART" id="SM00645"/>
    </source>
</evidence>
<dbReference type="eggNOG" id="KOG1542">
    <property type="taxonomic scope" value="Eukaryota"/>
</dbReference>
<dbReference type="InterPro" id="IPR025660">
    <property type="entry name" value="Pept_his_AS"/>
</dbReference>
<reference evidence="7" key="2">
    <citation type="submission" date="2020-08" db="EMBL/GenBank/DDBJ databases">
        <authorList>
            <person name="Kikuchi T."/>
        </authorList>
    </citation>
    <scope>NUCLEOTIDE SEQUENCE</scope>
    <source>
        <strain evidence="6">Ka4C1</strain>
    </source>
</reference>
<dbReference type="InterPro" id="IPR038765">
    <property type="entry name" value="Papain-like_cys_pep_sf"/>
</dbReference>
<dbReference type="PROSITE" id="PS00640">
    <property type="entry name" value="THIOL_PROTEASE_ASN"/>
    <property type="match status" value="1"/>
</dbReference>
<dbReference type="EMBL" id="CAJFCV020000005">
    <property type="protein sequence ID" value="CAG9122314.1"/>
    <property type="molecule type" value="Genomic_DNA"/>
</dbReference>
<evidence type="ECO:0000313" key="8">
    <source>
        <dbReference type="Proteomes" id="UP000095284"/>
    </source>
</evidence>
<evidence type="ECO:0000313" key="10">
    <source>
        <dbReference type="WBParaSite" id="BXY_0408000.1"/>
    </source>
</evidence>
<comment type="similarity">
    <text evidence="1">Belongs to the peptidase C1 family.</text>
</comment>
<sequence length="370" mass="41481">MKLFVAVHLSVSFLCLWNVESKEVSNKKLLLKESLKELLNADNVSTDARSTLKLAEGLIHQVEDHEHDDLLEFFGFISKFNRRYADSKEVESRFRIIQESLRTISKLRKASPSAEFGLTARSDLSKAEHSTCARFSKMNSKEFSHALPNFAVGEAPSTFDWRDHNGVTSVKDQDQCGSCFAFAATAAIESQWLVHRNKSLDLSEEQILQCTYNVSGYDAMGCDGGDPAGVLRYVRDHGVTDEAHSPYNISAEMGHCNRKVPIVANISHIVTLSNYDEDQLRDIIYNVGPVVVGADATFLINYHRGVISLQSDEWNVDHAVVIVGYGEEGSFKYWVLKNSWAETWGEKGYFRVERGLNVLGVAKTLMIAFI</sequence>
<dbReference type="WBParaSite" id="BXY_0408000.1">
    <property type="protein sequence ID" value="BXY_0408000.1"/>
    <property type="gene ID" value="BXY_0408000"/>
</dbReference>
<dbReference type="SMART" id="SM00645">
    <property type="entry name" value="Pept_C1"/>
    <property type="match status" value="1"/>
</dbReference>
<reference evidence="10" key="1">
    <citation type="submission" date="2016-11" db="UniProtKB">
        <authorList>
            <consortium name="WormBaseParasite"/>
        </authorList>
    </citation>
    <scope>IDENTIFICATION</scope>
</reference>
<organism evidence="8 10">
    <name type="scientific">Bursaphelenchus xylophilus</name>
    <name type="common">Pinewood nematode worm</name>
    <name type="synonym">Aphelenchoides xylophilus</name>
    <dbReference type="NCBI Taxonomy" id="6326"/>
    <lineage>
        <taxon>Eukaryota</taxon>
        <taxon>Metazoa</taxon>
        <taxon>Ecdysozoa</taxon>
        <taxon>Nematoda</taxon>
        <taxon>Chromadorea</taxon>
        <taxon>Rhabditida</taxon>
        <taxon>Tylenchina</taxon>
        <taxon>Tylenchomorpha</taxon>
        <taxon>Aphelenchoidea</taxon>
        <taxon>Aphelenchoididae</taxon>
        <taxon>Bursaphelenchus</taxon>
    </lineage>
</organism>
<keyword evidence="3" id="KW-0732">Signal</keyword>
<dbReference type="SUPFAM" id="SSF54001">
    <property type="entry name" value="Cysteine proteinases"/>
    <property type="match status" value="1"/>
</dbReference>
<dbReference type="OrthoDB" id="10253408at2759"/>
<dbReference type="InterPro" id="IPR013201">
    <property type="entry name" value="Prot_inhib_I29"/>
</dbReference>
<evidence type="ECO:0000256" key="1">
    <source>
        <dbReference type="ARBA" id="ARBA00008455"/>
    </source>
</evidence>
<evidence type="ECO:0000313" key="6">
    <source>
        <dbReference type="EMBL" id="CAD5231176.1"/>
    </source>
</evidence>
<gene>
    <name evidence="6" type="ORF">BXYJ_LOCUS11350</name>
</gene>
<dbReference type="GO" id="GO:0008234">
    <property type="term" value="F:cysteine-type peptidase activity"/>
    <property type="evidence" value="ECO:0007669"/>
    <property type="project" value="InterPro"/>
</dbReference>
<proteinExistence type="inferred from homology"/>
<dbReference type="CDD" id="cd02248">
    <property type="entry name" value="Peptidase_C1A"/>
    <property type="match status" value="1"/>
</dbReference>
<feature type="signal peptide" evidence="3">
    <location>
        <begin position="1"/>
        <end position="21"/>
    </location>
</feature>
<dbReference type="PRINTS" id="PR00705">
    <property type="entry name" value="PAPAIN"/>
</dbReference>
<dbReference type="InterPro" id="IPR025661">
    <property type="entry name" value="Pept_asp_AS"/>
</dbReference>
<feature type="chain" id="PRO_5035399556" evidence="3">
    <location>
        <begin position="22"/>
        <end position="370"/>
    </location>
</feature>
<dbReference type="Pfam" id="PF00112">
    <property type="entry name" value="Peptidase_C1"/>
    <property type="match status" value="1"/>
</dbReference>
<keyword evidence="2" id="KW-1015">Disulfide bond</keyword>
<dbReference type="GO" id="GO:0006508">
    <property type="term" value="P:proteolysis"/>
    <property type="evidence" value="ECO:0007669"/>
    <property type="project" value="InterPro"/>
</dbReference>
<dbReference type="AlphaFoldDB" id="A0A1I7RTM5"/>
<dbReference type="PROSITE" id="PS00639">
    <property type="entry name" value="THIOL_PROTEASE_HIS"/>
    <property type="match status" value="1"/>
</dbReference>
<evidence type="ECO:0000259" key="5">
    <source>
        <dbReference type="SMART" id="SM00848"/>
    </source>
</evidence>
<keyword evidence="9" id="KW-1185">Reference proteome</keyword>
<evidence type="ECO:0000256" key="3">
    <source>
        <dbReference type="SAM" id="SignalP"/>
    </source>
</evidence>
<dbReference type="InterPro" id="IPR039417">
    <property type="entry name" value="Peptidase_C1A_papain-like"/>
</dbReference>
<accession>A0A1I7RTM5</accession>
<evidence type="ECO:0000313" key="7">
    <source>
        <dbReference type="EMBL" id="CAG9122314.1"/>
    </source>
</evidence>
<dbReference type="PANTHER" id="PTHR12411">
    <property type="entry name" value="CYSTEINE PROTEASE FAMILY C1-RELATED"/>
    <property type="match status" value="1"/>
</dbReference>
<dbReference type="SMART" id="SM00848">
    <property type="entry name" value="Inhibitor_I29"/>
    <property type="match status" value="1"/>
</dbReference>
<dbReference type="Pfam" id="PF08246">
    <property type="entry name" value="Inhibitor_I29"/>
    <property type="match status" value="1"/>
</dbReference>
<evidence type="ECO:0000256" key="2">
    <source>
        <dbReference type="ARBA" id="ARBA00023157"/>
    </source>
</evidence>
<dbReference type="InterPro" id="IPR013128">
    <property type="entry name" value="Peptidase_C1A"/>
</dbReference>
<feature type="domain" description="Peptidase C1A papain C-terminal" evidence="4">
    <location>
        <begin position="155"/>
        <end position="370"/>
    </location>
</feature>
<dbReference type="SMR" id="A0A1I7RTM5"/>
<dbReference type="Proteomes" id="UP000095284">
    <property type="component" value="Unplaced"/>
</dbReference>
<dbReference type="InterPro" id="IPR000668">
    <property type="entry name" value="Peptidase_C1A_C"/>
</dbReference>
<dbReference type="Gene3D" id="3.90.70.10">
    <property type="entry name" value="Cysteine proteinases"/>
    <property type="match status" value="1"/>
</dbReference>
<protein>
    <submittedName>
        <fullName evidence="6">(pine wood nematode) hypothetical protein</fullName>
    </submittedName>
</protein>
<dbReference type="EMBL" id="CAJFDI010000005">
    <property type="protein sequence ID" value="CAD5231176.1"/>
    <property type="molecule type" value="Genomic_DNA"/>
</dbReference>